<evidence type="ECO:0000313" key="4">
    <source>
        <dbReference type="EMBL" id="RYC68457.1"/>
    </source>
</evidence>
<proteinExistence type="predicted"/>
<organism evidence="4 5">
    <name type="scientific">Spirosoma sordidisoli</name>
    <dbReference type="NCBI Taxonomy" id="2502893"/>
    <lineage>
        <taxon>Bacteria</taxon>
        <taxon>Pseudomonadati</taxon>
        <taxon>Bacteroidota</taxon>
        <taxon>Cytophagia</taxon>
        <taxon>Cytophagales</taxon>
        <taxon>Cytophagaceae</taxon>
        <taxon>Spirosoma</taxon>
    </lineage>
</organism>
<dbReference type="EMBL" id="SBLB01000005">
    <property type="protein sequence ID" value="RYC68457.1"/>
    <property type="molecule type" value="Genomic_DNA"/>
</dbReference>
<dbReference type="PROSITE" id="PS50075">
    <property type="entry name" value="CARRIER"/>
    <property type="match status" value="1"/>
</dbReference>
<dbReference type="Gene3D" id="1.10.1200.10">
    <property type="entry name" value="ACP-like"/>
    <property type="match status" value="1"/>
</dbReference>
<evidence type="ECO:0000259" key="3">
    <source>
        <dbReference type="PROSITE" id="PS50075"/>
    </source>
</evidence>
<accession>A0A4Q2UGJ6</accession>
<feature type="domain" description="Carrier" evidence="3">
    <location>
        <begin position="2"/>
        <end position="82"/>
    </location>
</feature>
<dbReference type="InterPro" id="IPR006162">
    <property type="entry name" value="Ppantetheine_attach_site"/>
</dbReference>
<protein>
    <submittedName>
        <fullName evidence="4">Acyl carrier protein</fullName>
    </submittedName>
</protein>
<dbReference type="AlphaFoldDB" id="A0A4Q2UGJ6"/>
<dbReference type="RefSeq" id="WP_077919555.1">
    <property type="nucleotide sequence ID" value="NZ_SBLB01000005.1"/>
</dbReference>
<evidence type="ECO:0000256" key="1">
    <source>
        <dbReference type="ARBA" id="ARBA00022450"/>
    </source>
</evidence>
<keyword evidence="1" id="KW-0596">Phosphopantetheine</keyword>
<dbReference type="PROSITE" id="PS00012">
    <property type="entry name" value="PHOSPHOPANTETHEINE"/>
    <property type="match status" value="1"/>
</dbReference>
<dbReference type="InterPro" id="IPR009081">
    <property type="entry name" value="PP-bd_ACP"/>
</dbReference>
<reference evidence="4 5" key="1">
    <citation type="submission" date="2019-01" db="EMBL/GenBank/DDBJ databases">
        <title>Spirosoma flava sp. nov., a propanil-degrading bacterium isolated from herbicide-contaminated soil.</title>
        <authorList>
            <person name="Zhang L."/>
            <person name="Jiang J.-D."/>
        </authorList>
    </citation>
    <scope>NUCLEOTIDE SEQUENCE [LARGE SCALE GENOMIC DNA]</scope>
    <source>
        <strain evidence="4 5">TY50</strain>
    </source>
</reference>
<comment type="caution">
    <text evidence="4">The sequence shown here is derived from an EMBL/GenBank/DDBJ whole genome shotgun (WGS) entry which is preliminary data.</text>
</comment>
<dbReference type="InterPro" id="IPR036736">
    <property type="entry name" value="ACP-like_sf"/>
</dbReference>
<evidence type="ECO:0000256" key="2">
    <source>
        <dbReference type="ARBA" id="ARBA00022553"/>
    </source>
</evidence>
<keyword evidence="5" id="KW-1185">Reference proteome</keyword>
<dbReference type="Proteomes" id="UP000290407">
    <property type="component" value="Unassembled WGS sequence"/>
</dbReference>
<keyword evidence="2" id="KW-0597">Phosphoprotein</keyword>
<dbReference type="SUPFAM" id="SSF47336">
    <property type="entry name" value="ACP-like"/>
    <property type="match status" value="1"/>
</dbReference>
<evidence type="ECO:0000313" key="5">
    <source>
        <dbReference type="Proteomes" id="UP000290407"/>
    </source>
</evidence>
<gene>
    <name evidence="4" type="ORF">EQG79_19045</name>
</gene>
<sequence length="95" mass="10135">METLIETLKTQIIDQLNLDGVTPESIEADAPLFGSGLGLDSIDALELVSLVEQHYQLKVTPDEMKGAFESVRALAEFLVEHAPAAVAAVTEEAVA</sequence>
<name>A0A4Q2UGJ6_9BACT</name>
<dbReference type="Pfam" id="PF00550">
    <property type="entry name" value="PP-binding"/>
    <property type="match status" value="1"/>
</dbReference>